<dbReference type="EMBL" id="JAPWTJ010002131">
    <property type="protein sequence ID" value="KAJ8967804.1"/>
    <property type="molecule type" value="Genomic_DNA"/>
</dbReference>
<dbReference type="SUPFAM" id="SSF117281">
    <property type="entry name" value="Kelch motif"/>
    <property type="match status" value="1"/>
</dbReference>
<evidence type="ECO:0000313" key="3">
    <source>
        <dbReference type="Proteomes" id="UP001162164"/>
    </source>
</evidence>
<keyword evidence="3" id="KW-1185">Reference proteome</keyword>
<comment type="caution">
    <text evidence="2">The sequence shown here is derived from an EMBL/GenBank/DDBJ whole genome shotgun (WGS) entry which is preliminary data.</text>
</comment>
<keyword evidence="1" id="KW-0880">Kelch repeat</keyword>
<protein>
    <submittedName>
        <fullName evidence="2">Uncharacterized protein</fullName>
    </submittedName>
</protein>
<organism evidence="2 3">
    <name type="scientific">Molorchus minor</name>
    <dbReference type="NCBI Taxonomy" id="1323400"/>
    <lineage>
        <taxon>Eukaryota</taxon>
        <taxon>Metazoa</taxon>
        <taxon>Ecdysozoa</taxon>
        <taxon>Arthropoda</taxon>
        <taxon>Hexapoda</taxon>
        <taxon>Insecta</taxon>
        <taxon>Pterygota</taxon>
        <taxon>Neoptera</taxon>
        <taxon>Endopterygota</taxon>
        <taxon>Coleoptera</taxon>
        <taxon>Polyphaga</taxon>
        <taxon>Cucujiformia</taxon>
        <taxon>Chrysomeloidea</taxon>
        <taxon>Cerambycidae</taxon>
        <taxon>Lamiinae</taxon>
        <taxon>Monochamini</taxon>
        <taxon>Molorchus</taxon>
    </lineage>
</organism>
<dbReference type="Proteomes" id="UP001162164">
    <property type="component" value="Unassembled WGS sequence"/>
</dbReference>
<name>A0ABQ9IXB1_9CUCU</name>
<evidence type="ECO:0000313" key="2">
    <source>
        <dbReference type="EMBL" id="KAJ8967804.1"/>
    </source>
</evidence>
<dbReference type="InterPro" id="IPR006652">
    <property type="entry name" value="Kelch_1"/>
</dbReference>
<dbReference type="Gene3D" id="2.120.10.80">
    <property type="entry name" value="Kelch-type beta propeller"/>
    <property type="match status" value="1"/>
</dbReference>
<proteinExistence type="predicted"/>
<reference evidence="2" key="1">
    <citation type="journal article" date="2023" name="Insect Mol. Biol.">
        <title>Genome sequencing provides insights into the evolution of gene families encoding plant cell wall-degrading enzymes in longhorned beetles.</title>
        <authorList>
            <person name="Shin N.R."/>
            <person name="Okamura Y."/>
            <person name="Kirsch R."/>
            <person name="Pauchet Y."/>
        </authorList>
    </citation>
    <scope>NUCLEOTIDE SEQUENCE</scope>
    <source>
        <strain evidence="2">MMC_N1</strain>
    </source>
</reference>
<accession>A0ABQ9IXB1</accession>
<evidence type="ECO:0000256" key="1">
    <source>
        <dbReference type="ARBA" id="ARBA00022441"/>
    </source>
</evidence>
<sequence>MHIPRHGHAVAYLGTQIFVTGGVTTIYRRALSSIECLDRGIACLPIGLSGHSAVTLPPASLLSF</sequence>
<gene>
    <name evidence="2" type="ORF">NQ317_013592</name>
</gene>
<dbReference type="Pfam" id="PF01344">
    <property type="entry name" value="Kelch_1"/>
    <property type="match status" value="1"/>
</dbReference>
<dbReference type="InterPro" id="IPR015915">
    <property type="entry name" value="Kelch-typ_b-propeller"/>
</dbReference>